<evidence type="ECO:0000313" key="1">
    <source>
        <dbReference type="EMBL" id="KAH3874341.1"/>
    </source>
</evidence>
<evidence type="ECO:0008006" key="3">
    <source>
        <dbReference type="Google" id="ProtNLM"/>
    </source>
</evidence>
<sequence length="181" mass="20389">MYRFNGHDGRLEREMETAIMAMEALEGFEEKIKYDIVGHSGEDHHVQLTSFDKPPKNNKERLQVVKTMHAHSQFCLSGDTTLQATLAAIKTLAKEEADERFLIVLSDANFDRYGIPPTNFGQILRSDDNVNAYAIFIGSLGDQAIRLTKQLPMGHAFVCLDTKNLPQILQQIFTSTMLSSK</sequence>
<reference evidence="1" key="2">
    <citation type="submission" date="2020-11" db="EMBL/GenBank/DDBJ databases">
        <authorList>
            <person name="McCartney M.A."/>
            <person name="Auch B."/>
            <person name="Kono T."/>
            <person name="Mallez S."/>
            <person name="Becker A."/>
            <person name="Gohl D.M."/>
            <person name="Silverstein K.A.T."/>
            <person name="Koren S."/>
            <person name="Bechman K.B."/>
            <person name="Herman A."/>
            <person name="Abrahante J.E."/>
            <person name="Garbe J."/>
        </authorList>
    </citation>
    <scope>NUCLEOTIDE SEQUENCE</scope>
    <source>
        <strain evidence="1">Duluth1</strain>
        <tissue evidence="1">Whole animal</tissue>
    </source>
</reference>
<dbReference type="Gene3D" id="3.40.50.410">
    <property type="entry name" value="von Willebrand factor, type A domain"/>
    <property type="match status" value="1"/>
</dbReference>
<gene>
    <name evidence="1" type="ORF">DPMN_037583</name>
</gene>
<dbReference type="Proteomes" id="UP000828390">
    <property type="component" value="Unassembled WGS sequence"/>
</dbReference>
<reference evidence="1" key="1">
    <citation type="journal article" date="2019" name="bioRxiv">
        <title>The Genome of the Zebra Mussel, Dreissena polymorpha: A Resource for Invasive Species Research.</title>
        <authorList>
            <person name="McCartney M.A."/>
            <person name="Auch B."/>
            <person name="Kono T."/>
            <person name="Mallez S."/>
            <person name="Zhang Y."/>
            <person name="Obille A."/>
            <person name="Becker A."/>
            <person name="Abrahante J.E."/>
            <person name="Garbe J."/>
            <person name="Badalamenti J.P."/>
            <person name="Herman A."/>
            <person name="Mangelson H."/>
            <person name="Liachko I."/>
            <person name="Sullivan S."/>
            <person name="Sone E.D."/>
            <person name="Koren S."/>
            <person name="Silverstein K.A.T."/>
            <person name="Beckman K.B."/>
            <person name="Gohl D.M."/>
        </authorList>
    </citation>
    <scope>NUCLEOTIDE SEQUENCE</scope>
    <source>
        <strain evidence="1">Duluth1</strain>
        <tissue evidence="1">Whole animal</tissue>
    </source>
</reference>
<dbReference type="EMBL" id="JAIWYP010000002">
    <property type="protein sequence ID" value="KAH3874341.1"/>
    <property type="molecule type" value="Genomic_DNA"/>
</dbReference>
<accession>A0A9D4MDP7</accession>
<evidence type="ECO:0000313" key="2">
    <source>
        <dbReference type="Proteomes" id="UP000828390"/>
    </source>
</evidence>
<proteinExistence type="predicted"/>
<dbReference type="AlphaFoldDB" id="A0A9D4MDP7"/>
<dbReference type="PANTHER" id="PTHR21610">
    <property type="entry name" value="VON WILLEBRAND FACTOR A DOMAIN-CONTAINING PROTEIN 8"/>
    <property type="match status" value="1"/>
</dbReference>
<dbReference type="PANTHER" id="PTHR21610:SF9">
    <property type="entry name" value="VON WILLEBRAND FACTOR A DOMAIN-CONTAINING PROTEIN 8"/>
    <property type="match status" value="1"/>
</dbReference>
<protein>
    <recommendedName>
        <fullName evidence="3">VWFA domain-containing protein</fullName>
    </recommendedName>
</protein>
<comment type="caution">
    <text evidence="1">The sequence shown here is derived from an EMBL/GenBank/DDBJ whole genome shotgun (WGS) entry which is preliminary data.</text>
</comment>
<dbReference type="InterPro" id="IPR039891">
    <property type="entry name" value="VWA8"/>
</dbReference>
<name>A0A9D4MDP7_DREPO</name>
<organism evidence="1 2">
    <name type="scientific">Dreissena polymorpha</name>
    <name type="common">Zebra mussel</name>
    <name type="synonym">Mytilus polymorpha</name>
    <dbReference type="NCBI Taxonomy" id="45954"/>
    <lineage>
        <taxon>Eukaryota</taxon>
        <taxon>Metazoa</taxon>
        <taxon>Spiralia</taxon>
        <taxon>Lophotrochozoa</taxon>
        <taxon>Mollusca</taxon>
        <taxon>Bivalvia</taxon>
        <taxon>Autobranchia</taxon>
        <taxon>Heteroconchia</taxon>
        <taxon>Euheterodonta</taxon>
        <taxon>Imparidentia</taxon>
        <taxon>Neoheterodontei</taxon>
        <taxon>Myida</taxon>
        <taxon>Dreissenoidea</taxon>
        <taxon>Dreissenidae</taxon>
        <taxon>Dreissena</taxon>
    </lineage>
</organism>
<dbReference type="InterPro" id="IPR036465">
    <property type="entry name" value="vWFA_dom_sf"/>
</dbReference>
<keyword evidence="2" id="KW-1185">Reference proteome</keyword>
<dbReference type="GO" id="GO:0005737">
    <property type="term" value="C:cytoplasm"/>
    <property type="evidence" value="ECO:0007669"/>
    <property type="project" value="TreeGrafter"/>
</dbReference>
<dbReference type="SUPFAM" id="SSF53300">
    <property type="entry name" value="vWA-like"/>
    <property type="match status" value="1"/>
</dbReference>